<name>A0A6J6N6C5_9ZZZZ</name>
<evidence type="ECO:0000256" key="1">
    <source>
        <dbReference type="SAM" id="Phobius"/>
    </source>
</evidence>
<dbReference type="EMBL" id="CAEZXL010000030">
    <property type="protein sequence ID" value="CAB4681629.1"/>
    <property type="molecule type" value="Genomic_DNA"/>
</dbReference>
<gene>
    <name evidence="2" type="ORF">UFOPK2373_00294</name>
</gene>
<organism evidence="2">
    <name type="scientific">freshwater metagenome</name>
    <dbReference type="NCBI Taxonomy" id="449393"/>
    <lineage>
        <taxon>unclassified sequences</taxon>
        <taxon>metagenomes</taxon>
        <taxon>ecological metagenomes</taxon>
    </lineage>
</organism>
<protein>
    <submittedName>
        <fullName evidence="2">Unannotated protein</fullName>
    </submittedName>
</protein>
<keyword evidence="1" id="KW-0812">Transmembrane</keyword>
<evidence type="ECO:0000313" key="2">
    <source>
        <dbReference type="EMBL" id="CAB4681629.1"/>
    </source>
</evidence>
<feature type="transmembrane region" description="Helical" evidence="1">
    <location>
        <begin position="6"/>
        <end position="25"/>
    </location>
</feature>
<keyword evidence="1" id="KW-1133">Transmembrane helix</keyword>
<proteinExistence type="predicted"/>
<dbReference type="AlphaFoldDB" id="A0A6J6N6C5"/>
<accession>A0A6J6N6C5</accession>
<reference evidence="2" key="1">
    <citation type="submission" date="2020-05" db="EMBL/GenBank/DDBJ databases">
        <authorList>
            <person name="Chiriac C."/>
            <person name="Salcher M."/>
            <person name="Ghai R."/>
            <person name="Kavagutti S V."/>
        </authorList>
    </citation>
    <scope>NUCLEOTIDE SEQUENCE</scope>
</reference>
<keyword evidence="1" id="KW-0472">Membrane</keyword>
<sequence length="64" mass="6985">MGWLSFADLMTSAMLLSGLGLVKILGRRLLRAAKAPPPEMSVIISSLQQVYKDYPDTYELSALG</sequence>